<dbReference type="Pfam" id="PF06078">
    <property type="entry name" value="DUF937"/>
    <property type="match status" value="1"/>
</dbReference>
<name>A0AAU0F470_9FLAO</name>
<gene>
    <name evidence="1" type="ORF">BPO_2003</name>
</gene>
<dbReference type="InterPro" id="IPR009282">
    <property type="entry name" value="DUF937"/>
</dbReference>
<organism evidence="1 2">
    <name type="scientific">Bergeyella porcorum</name>
    <dbReference type="NCBI Taxonomy" id="1735111"/>
    <lineage>
        <taxon>Bacteria</taxon>
        <taxon>Pseudomonadati</taxon>
        <taxon>Bacteroidota</taxon>
        <taxon>Flavobacteriia</taxon>
        <taxon>Flavobacteriales</taxon>
        <taxon>Weeksellaceae</taxon>
        <taxon>Bergeyella</taxon>
    </lineage>
</organism>
<keyword evidence="2" id="KW-1185">Reference proteome</keyword>
<reference evidence="1" key="1">
    <citation type="submission" date="2023-10" db="EMBL/GenBank/DDBJ databases">
        <title>Characterization and whole genome sequencing of a novel strain of Bergeyella porcorum QD2021 isolated from pig.</title>
        <authorList>
            <person name="Liu G."/>
            <person name="Chen C."/>
            <person name="Han X."/>
        </authorList>
    </citation>
    <scope>NUCLEOTIDE SEQUENCE</scope>
    <source>
        <strain evidence="1">QD2021</strain>
    </source>
</reference>
<proteinExistence type="predicted"/>
<dbReference type="AlphaFoldDB" id="A0AAU0F470"/>
<dbReference type="KEGG" id="bpor:BPO_2003"/>
<evidence type="ECO:0008006" key="3">
    <source>
        <dbReference type="Google" id="ProtNLM"/>
    </source>
</evidence>
<dbReference type="Proteomes" id="UP001432059">
    <property type="component" value="Chromosome"/>
</dbReference>
<sequence>MDFCINFHFGTFFDAFQITIKKNITMSLLDLLTGNTGNAVATQAENKFGIQKNQVIALLAVATPLIISYLRKKSQDSKEAEALNNALDKDHDGSILSNPSQLESRQQEGNSILDHIFGGQKAQVENSLSQQTGISIDKVAPILAMLAPVVMGYIGKEKQQNNVNSGGIGDLLGNILGGAQSQAQNSNPLNDILGSVLGGSQSSNNPIGDILGQVLGGGQQKQEGGLGDLIGSFFGKK</sequence>
<dbReference type="EMBL" id="CP136426">
    <property type="protein sequence ID" value="WOC52650.1"/>
    <property type="molecule type" value="Genomic_DNA"/>
</dbReference>
<protein>
    <recommendedName>
        <fullName evidence="3">DUF937 domain-containing protein</fullName>
    </recommendedName>
</protein>
<evidence type="ECO:0000313" key="2">
    <source>
        <dbReference type="Proteomes" id="UP001432059"/>
    </source>
</evidence>
<accession>A0AAU0F470</accession>
<evidence type="ECO:0000313" key="1">
    <source>
        <dbReference type="EMBL" id="WOC52650.1"/>
    </source>
</evidence>